<dbReference type="OrthoDB" id="977295at2"/>
<feature type="coiled-coil region" evidence="1">
    <location>
        <begin position="305"/>
        <end position="380"/>
    </location>
</feature>
<evidence type="ECO:0000313" key="2">
    <source>
        <dbReference type="EMBL" id="PXX80500.1"/>
    </source>
</evidence>
<reference evidence="2 3" key="1">
    <citation type="submission" date="2018-05" db="EMBL/GenBank/DDBJ databases">
        <title>Genomic Encyclopedia of Type Strains, Phase IV (KMG-IV): sequencing the most valuable type-strain genomes for metagenomic binning, comparative biology and taxonomic classification.</title>
        <authorList>
            <person name="Goeker M."/>
        </authorList>
    </citation>
    <scope>NUCLEOTIDE SEQUENCE [LARGE SCALE GENOMIC DNA]</scope>
    <source>
        <strain evidence="2 3">JC118</strain>
    </source>
</reference>
<dbReference type="InterPro" id="IPR007139">
    <property type="entry name" value="DUF349"/>
</dbReference>
<accession>A0A318KS12</accession>
<organism evidence="2 3">
    <name type="scientific">Dielma fastidiosa</name>
    <dbReference type="NCBI Taxonomy" id="1034346"/>
    <lineage>
        <taxon>Bacteria</taxon>
        <taxon>Bacillati</taxon>
        <taxon>Bacillota</taxon>
        <taxon>Erysipelotrichia</taxon>
        <taxon>Erysipelotrichales</taxon>
        <taxon>Erysipelotrichaceae</taxon>
        <taxon>Dielma</taxon>
    </lineage>
</organism>
<dbReference type="GeneID" id="94441442"/>
<proteinExistence type="predicted"/>
<keyword evidence="1" id="KW-0175">Coiled coil</keyword>
<name>A0A318KS12_9FIRM</name>
<gene>
    <name evidence="2" type="ORF">DES51_10392</name>
</gene>
<comment type="caution">
    <text evidence="2">The sequence shown here is derived from an EMBL/GenBank/DDBJ whole genome shotgun (WGS) entry which is preliminary data.</text>
</comment>
<dbReference type="RefSeq" id="WP_022938389.1">
    <property type="nucleotide sequence ID" value="NZ_CABKRQ010000005.1"/>
</dbReference>
<sequence length="383" mass="45351">MNNNNDEMYEVSDYDEDIQQREALIAEAEQIDGDAEWDVIARAIADLRRKWKQISYWDSVYEDQLVEKFDGVVDKLYSKRREGFQNNQELKKALIEQAKKVSVSNEWNQATDAMADLMRQWKAIGTAGKEDDALWEAFNAARQTFFDRKHAYWENLQSNFANALQAKQSLIEQAKEIADSTQWQQTSEKFKSLMDQWKAAGSAGREHEDRLWDAFNEQRQKFYDRRSVYYDQLHKEQDQKYLDKKALVEKAAAIAAEKTYTKELTEQMKGLSNEWKAIGSCGKEREDQIWDEFRSVMDDYFNGLKQLNEQKHQEWRQRMQDARNRKQDLLQKQKWQLKRMQEEMVGLLGQRAIDEMNEDIADKEEFIQQLEAEIADIEKSLAK</sequence>
<dbReference type="Pfam" id="PF03993">
    <property type="entry name" value="DUF349"/>
    <property type="match status" value="4"/>
</dbReference>
<keyword evidence="3" id="KW-1185">Reference proteome</keyword>
<dbReference type="EMBL" id="QJKH01000003">
    <property type="protein sequence ID" value="PXX80500.1"/>
    <property type="molecule type" value="Genomic_DNA"/>
</dbReference>
<evidence type="ECO:0000313" key="3">
    <source>
        <dbReference type="Proteomes" id="UP000247612"/>
    </source>
</evidence>
<evidence type="ECO:0000256" key="1">
    <source>
        <dbReference type="SAM" id="Coils"/>
    </source>
</evidence>
<dbReference type="Proteomes" id="UP000247612">
    <property type="component" value="Unassembled WGS sequence"/>
</dbReference>
<protein>
    <submittedName>
        <fullName evidence="2">Uncharacterized protein DUF349</fullName>
    </submittedName>
</protein>
<dbReference type="AlphaFoldDB" id="A0A318KS12"/>
<dbReference type="STRING" id="1034346.GCA_000313565_02085"/>